<proteinExistence type="predicted"/>
<evidence type="ECO:0000313" key="3">
    <source>
        <dbReference type="Proteomes" id="UP001442494"/>
    </source>
</evidence>
<organism evidence="2 3">
    <name type="scientific">Funiculus sociatus GB2-A5</name>
    <dbReference type="NCBI Taxonomy" id="2933946"/>
    <lineage>
        <taxon>Bacteria</taxon>
        <taxon>Bacillati</taxon>
        <taxon>Cyanobacteriota</taxon>
        <taxon>Cyanophyceae</taxon>
        <taxon>Coleofasciculales</taxon>
        <taxon>Coleofasciculaceae</taxon>
        <taxon>Funiculus</taxon>
    </lineage>
</organism>
<name>A0ABV0JVI3_9CYAN</name>
<dbReference type="RefSeq" id="WP_190417184.1">
    <property type="nucleotide sequence ID" value="NZ_JAMPKK010000059.1"/>
</dbReference>
<keyword evidence="3" id="KW-1185">Reference proteome</keyword>
<dbReference type="EMBL" id="JAMPKK010000059">
    <property type="protein sequence ID" value="MEP0867129.1"/>
    <property type="molecule type" value="Genomic_DNA"/>
</dbReference>
<gene>
    <name evidence="2" type="ORF">NDI37_22005</name>
</gene>
<dbReference type="Proteomes" id="UP001442494">
    <property type="component" value="Unassembled WGS sequence"/>
</dbReference>
<protein>
    <submittedName>
        <fullName evidence="2">Uncharacterized protein</fullName>
    </submittedName>
</protein>
<reference evidence="2 3" key="1">
    <citation type="submission" date="2022-04" db="EMBL/GenBank/DDBJ databases">
        <title>Positive selection, recombination, and allopatry shape intraspecific diversity of widespread and dominant cyanobacteria.</title>
        <authorList>
            <person name="Wei J."/>
            <person name="Shu W."/>
            <person name="Hu C."/>
        </authorList>
    </citation>
    <scope>NUCLEOTIDE SEQUENCE [LARGE SCALE GENOMIC DNA]</scope>
    <source>
        <strain evidence="2 3">GB2-A5</strain>
    </source>
</reference>
<evidence type="ECO:0000256" key="1">
    <source>
        <dbReference type="SAM" id="Coils"/>
    </source>
</evidence>
<evidence type="ECO:0000313" key="2">
    <source>
        <dbReference type="EMBL" id="MEP0867129.1"/>
    </source>
</evidence>
<accession>A0ABV0JVI3</accession>
<sequence>MSNPLLYLAAGGCIACTILSGVTNKPVAFQVAGALFGVGYCIQDNSLKKLQELDNQQANLTEKIELLLKQIADAEADLELNQQEHQQNLEKLTTEYQEQWQQREAELLEQQQEIEKLTEVEQQKLEENIAAANEELEQDKQSFLKEQADIIQQYESKIELLDSELDELRSLLAQYEAPALPEGSSFEVVIARRCMELLLRKRVVCEFKGAAVDQEGFVVVRLKPTDGGQKAIEKWANHLHIEMDLAEAPKFVTLRGAVQVWLKPQEMVRLPAVAPFDRHPGEAPPNLRLVRNEASPEIQPPQRLQEVSTEFDERLERFVEPSAKLPPYGAIRQIERDWVGFLWIYHDPPVRNQKHIILRVWGYKSGDGDGFQSARSRLHTILKDAGITPRTWNRRGTDEQ</sequence>
<comment type="caution">
    <text evidence="2">The sequence shown here is derived from an EMBL/GenBank/DDBJ whole genome shotgun (WGS) entry which is preliminary data.</text>
</comment>
<feature type="coiled-coil region" evidence="1">
    <location>
        <begin position="43"/>
        <end position="171"/>
    </location>
</feature>
<keyword evidence="1" id="KW-0175">Coiled coil</keyword>